<evidence type="ECO:0000256" key="2">
    <source>
        <dbReference type="SAM" id="MobiDB-lite"/>
    </source>
</evidence>
<dbReference type="InterPro" id="IPR023393">
    <property type="entry name" value="START-like_dom_sf"/>
</dbReference>
<dbReference type="Pfam" id="PF11127">
    <property type="entry name" value="YgaP-like_TM"/>
    <property type="match status" value="1"/>
</dbReference>
<evidence type="ECO:0000259" key="3">
    <source>
        <dbReference type="Pfam" id="PF03364"/>
    </source>
</evidence>
<evidence type="ECO:0000313" key="6">
    <source>
        <dbReference type="Proteomes" id="UP001575105"/>
    </source>
</evidence>
<dbReference type="InterPro" id="IPR047137">
    <property type="entry name" value="ORF3"/>
</dbReference>
<dbReference type="Pfam" id="PF03364">
    <property type="entry name" value="Polyketide_cyc"/>
    <property type="match status" value="1"/>
</dbReference>
<evidence type="ECO:0000256" key="1">
    <source>
        <dbReference type="ARBA" id="ARBA00008918"/>
    </source>
</evidence>
<dbReference type="RefSeq" id="WP_425344892.1">
    <property type="nucleotide sequence ID" value="NZ_JBGUBD010000003.1"/>
</dbReference>
<dbReference type="PANTHER" id="PTHR33824">
    <property type="entry name" value="POLYKETIDE CYCLASE/DEHYDRASE AND LIPID TRANSPORT SUPERFAMILY PROTEIN"/>
    <property type="match status" value="1"/>
</dbReference>
<dbReference type="CDD" id="cd07817">
    <property type="entry name" value="SRPBCC_8"/>
    <property type="match status" value="1"/>
</dbReference>
<evidence type="ECO:0000313" key="5">
    <source>
        <dbReference type="EMBL" id="MFA9477968.1"/>
    </source>
</evidence>
<name>A0ABV4U6S1_9BACT</name>
<organism evidence="5 6">
    <name type="scientific">Natronomicrosphaera hydrolytica</name>
    <dbReference type="NCBI Taxonomy" id="3242702"/>
    <lineage>
        <taxon>Bacteria</taxon>
        <taxon>Pseudomonadati</taxon>
        <taxon>Planctomycetota</taxon>
        <taxon>Phycisphaerae</taxon>
        <taxon>Phycisphaerales</taxon>
        <taxon>Phycisphaeraceae</taxon>
        <taxon>Natronomicrosphaera</taxon>
    </lineage>
</organism>
<gene>
    <name evidence="5" type="ORF">ACERK3_06610</name>
</gene>
<proteinExistence type="inferred from homology"/>
<reference evidence="5 6" key="1">
    <citation type="submission" date="2024-08" db="EMBL/GenBank/DDBJ databases">
        <title>Whole-genome sequencing of halo(alkali)philic microorganisms from hypersaline lakes.</title>
        <authorList>
            <person name="Sorokin D.Y."/>
            <person name="Merkel A.Y."/>
            <person name="Messina E."/>
            <person name="Yakimov M."/>
        </authorList>
    </citation>
    <scope>NUCLEOTIDE SEQUENCE [LARGE SCALE GENOMIC DNA]</scope>
    <source>
        <strain evidence="5 6">AB-hyl4</strain>
    </source>
</reference>
<dbReference type="SUPFAM" id="SSF55961">
    <property type="entry name" value="Bet v1-like"/>
    <property type="match status" value="1"/>
</dbReference>
<evidence type="ECO:0000259" key="4">
    <source>
        <dbReference type="Pfam" id="PF11127"/>
    </source>
</evidence>
<dbReference type="InterPro" id="IPR021309">
    <property type="entry name" value="YgaP-like_TM"/>
</dbReference>
<dbReference type="Proteomes" id="UP001575105">
    <property type="component" value="Unassembled WGS sequence"/>
</dbReference>
<dbReference type="EMBL" id="JBGUBD010000003">
    <property type="protein sequence ID" value="MFA9477968.1"/>
    <property type="molecule type" value="Genomic_DNA"/>
</dbReference>
<keyword evidence="6" id="KW-1185">Reference proteome</keyword>
<sequence>MSPPETDTASRLPGQIHPTAQQAKRDAAARRDQSADRINVGTLERVGSGVVGTTLTLLGLLMLVRRGSFLGGTSLAATGVGLAYRGATGHCAGYEAVGVTHKDASLTSHPLGRSIEVSRRTRINRPVDELYAYWRDLGNLPRIMRHVQRIDTLDDGRSHWVVTGPRGTVEWDAQITDDRPNELIAWRADPNADVPNHGYVRFQSSEANDHGSIVEVSFSYHPPAGVVGAAFAYALGEAPSQQLHEDLRRFKQLMEAGEIATNHGQPRGRC</sequence>
<feature type="domain" description="Coenzyme Q-binding protein COQ10 START" evidence="3">
    <location>
        <begin position="123"/>
        <end position="247"/>
    </location>
</feature>
<dbReference type="InterPro" id="IPR005031">
    <property type="entry name" value="COQ10_START"/>
</dbReference>
<accession>A0ABV4U6S1</accession>
<feature type="compositionally biased region" description="Basic and acidic residues" evidence="2">
    <location>
        <begin position="23"/>
        <end position="34"/>
    </location>
</feature>
<dbReference type="PANTHER" id="PTHR33824:SF7">
    <property type="entry name" value="POLYKETIDE CYCLASE_DEHYDRASE AND LIPID TRANSPORT SUPERFAMILY PROTEIN"/>
    <property type="match status" value="1"/>
</dbReference>
<feature type="domain" description="Inner membrane protein YgaP-like transmembrane" evidence="4">
    <location>
        <begin position="38"/>
        <end position="100"/>
    </location>
</feature>
<protein>
    <submittedName>
        <fullName evidence="5">SRPBCC family protein</fullName>
    </submittedName>
</protein>
<dbReference type="Gene3D" id="3.30.530.20">
    <property type="match status" value="1"/>
</dbReference>
<comment type="caution">
    <text evidence="5">The sequence shown here is derived from an EMBL/GenBank/DDBJ whole genome shotgun (WGS) entry which is preliminary data.</text>
</comment>
<feature type="region of interest" description="Disordered" evidence="2">
    <location>
        <begin position="1"/>
        <end position="34"/>
    </location>
</feature>
<comment type="similarity">
    <text evidence="1">Belongs to the ribosome association toxin RatA family.</text>
</comment>